<organism evidence="2 3">
    <name type="scientific">Neolecta irregularis (strain DAH-3)</name>
    <dbReference type="NCBI Taxonomy" id="1198029"/>
    <lineage>
        <taxon>Eukaryota</taxon>
        <taxon>Fungi</taxon>
        <taxon>Dikarya</taxon>
        <taxon>Ascomycota</taxon>
        <taxon>Taphrinomycotina</taxon>
        <taxon>Neolectales</taxon>
        <taxon>Neolectaceae</taxon>
        <taxon>Neolecta</taxon>
    </lineage>
</organism>
<reference evidence="2 3" key="1">
    <citation type="submission" date="2016-04" db="EMBL/GenBank/DDBJ databases">
        <title>Evolutionary innovation and constraint leading to complex multicellularity in the Ascomycota.</title>
        <authorList>
            <person name="Cisse O."/>
            <person name="Nguyen A."/>
            <person name="Hewitt D.A."/>
            <person name="Jedd G."/>
            <person name="Stajich J.E."/>
        </authorList>
    </citation>
    <scope>NUCLEOTIDE SEQUENCE [LARGE SCALE GENOMIC DNA]</scope>
    <source>
        <strain evidence="2 3">DAH-3</strain>
    </source>
</reference>
<feature type="compositionally biased region" description="Basic and acidic residues" evidence="1">
    <location>
        <begin position="239"/>
        <end position="251"/>
    </location>
</feature>
<dbReference type="EMBL" id="LXFE01003523">
    <property type="protein sequence ID" value="OLL22301.1"/>
    <property type="molecule type" value="Genomic_DNA"/>
</dbReference>
<feature type="region of interest" description="Disordered" evidence="1">
    <location>
        <begin position="132"/>
        <end position="156"/>
    </location>
</feature>
<proteinExistence type="predicted"/>
<dbReference type="GO" id="GO:0035361">
    <property type="term" value="C:Cul8-RING ubiquitin ligase complex"/>
    <property type="evidence" value="ECO:0007669"/>
    <property type="project" value="TreeGrafter"/>
</dbReference>
<dbReference type="STRING" id="1198029.A0A1U7LIE6"/>
<keyword evidence="3" id="KW-1185">Reference proteome</keyword>
<feature type="region of interest" description="Disordered" evidence="1">
    <location>
        <begin position="238"/>
        <end position="266"/>
    </location>
</feature>
<evidence type="ECO:0000256" key="1">
    <source>
        <dbReference type="SAM" id="MobiDB-lite"/>
    </source>
</evidence>
<evidence type="ECO:0000313" key="2">
    <source>
        <dbReference type="EMBL" id="OLL22301.1"/>
    </source>
</evidence>
<feature type="compositionally biased region" description="Basic and acidic residues" evidence="1">
    <location>
        <begin position="53"/>
        <end position="77"/>
    </location>
</feature>
<comment type="caution">
    <text evidence="2">The sequence shown here is derived from an EMBL/GenBank/DDBJ whole genome shotgun (WGS) entry which is preliminary data.</text>
</comment>
<dbReference type="Proteomes" id="UP000186594">
    <property type="component" value="Unassembled WGS sequence"/>
</dbReference>
<feature type="region of interest" description="Disordered" evidence="1">
    <location>
        <begin position="372"/>
        <end position="400"/>
    </location>
</feature>
<protein>
    <recommendedName>
        <fullName evidence="4">Protein mms22</fullName>
    </recommendedName>
</protein>
<name>A0A1U7LIE6_NEOID</name>
<gene>
    <name evidence="2" type="ORF">NEOLI_002702</name>
</gene>
<dbReference type="PANTHER" id="PTHR28122:SF1">
    <property type="entry name" value="E3 UBIQUITIN-PROTEIN LIGASE SUBSTRATE RECEPTOR MMS22"/>
    <property type="match status" value="1"/>
</dbReference>
<feature type="region of interest" description="Disordered" evidence="1">
    <location>
        <begin position="40"/>
        <end position="77"/>
    </location>
</feature>
<evidence type="ECO:0000313" key="3">
    <source>
        <dbReference type="Proteomes" id="UP000186594"/>
    </source>
</evidence>
<dbReference type="OrthoDB" id="2386201at2759"/>
<dbReference type="PANTHER" id="PTHR28122">
    <property type="entry name" value="E3 UBIQUITIN-PROTEIN LIGASE SUBSTRATE RECEPTOR MMS22"/>
    <property type="match status" value="1"/>
</dbReference>
<sequence length="1435" mass="164771">MDRARSFRHRTELQLHPFTADLALHRQQFRQLGIKPVAFHGIPDNTRPAHKKGKDDSQAEFQEDNHRASSPARDIEDRILLPPVGEIMLHHSAKKRKLSHPKGFDSPRRNMVIRNHRDISQTKQIIIDHSPFSYSSSSLSEPESDSGGSEELLKEEKQKLKKKLHGIFPGSYIFQSVDLEEHRRKEYKHHRQLDAANRKGVAKKKKGKAKDFNLLNFPGDDESDVEDSMQIIEISDTEESLRDPDPIDRMYTRSSPNASYKPKKSGKQIKLPFSFVNSAQTTLKRKSGPSNPRSCVRKVRTLPSIVDVCNVHQALTNTRPPDFLRIARKTAQKYPNAGQRARIGKRLFFEDDDDNQQVLQVIREWKKGRISGIKPAKAKSRAPIQKNHANAKERTSPSISNEDVLGIDVSRPMPRAQSPQKKSPRKPYFVLRTQAQPIKQRPRYRTAQPEVETGEYVLRPGYKRLVRTKTSHEIEQIRSCLAQQAQGQQARITEPHKSSRPTNSTSRLQRKHKSSRINRDRYDEVFREEIRKLPESHEFGATNRGSLSTFSLSSDRQTTSKRQVLLTDFLVPSKSYTRSFNVVPVSTGTRFDASTFIGSGGLAAVLSGAKQNYGYEANFCEIFGIVLDIQDASKNLPEYASTIFSKIIDVSQSSGVGHDISPCYNFFRWLVKCNNHVMARLNFEETENFIRSMLATIETLLDGMVSIVQDENLDYQNGSVKLCLQASMFASIWAYQYADMLLKIKSDSLGPQHAMIQNTKRQLRNLIKIGLEAVDDGFRKQRAHLDRAITTDLYQIELWVVLLHITDGSNLKFKNTTLFWPLLNSSFLIFQEKDRLITYELIWYLVMNICRLYQFDQYGVALEPHGPDNWAMLERLVKVVLISAPPFKADSSSIEVSTFAEYLKTLIGRCHNLVYHWGWANAKNITIMFFEFFSKRKFENIEVEEHLHPPEFLRSLDKEPSLEIETSDTAFHIVLKLAAMLLRDTVKAGKKGPTNNLVSRLKPLNSRQYPRHQPFEVIHYVSLMNHHSILILLYWLTPSYCRPTLEMIRDTVKASESHVKTLEISLHAWKSISRLVISRNENVLCLSDWMVTLLDGTRTEYVKLHRAANWKERDMEGDLTKHEEQVEHNLKQFADVIMLGLEVFEDLLKSQVIRDDPMKVFVLPLRVALFNVFTTAVDLSEDIKLLSLRILSSLISLDNESGGVPIQPLRTPAIERSGVREESQDYDGDFFDDIDVDEIMGLPSKATFGSRLAQFINDDVIQGLGQMAASCLARDNRSSEKLIRETLTLWIRSTKVLVVQKFRDLSTFFGLGQESWDRLSHTPLKKKWNTFFLVEVARQNPSILLVCKDQYLSAWFSEIVQPKVTSQHHLTNFLLNTFPLIDPMFNNPPIAREIDQQFHVTAQDLSSVRSAVITRILIIISSLTCRYTLEYWRRF</sequence>
<dbReference type="GO" id="GO:0031297">
    <property type="term" value="P:replication fork processing"/>
    <property type="evidence" value="ECO:0007669"/>
    <property type="project" value="InterPro"/>
</dbReference>
<feature type="region of interest" description="Disordered" evidence="1">
    <location>
        <begin position="485"/>
        <end position="520"/>
    </location>
</feature>
<dbReference type="GO" id="GO:0005634">
    <property type="term" value="C:nucleus"/>
    <property type="evidence" value="ECO:0007669"/>
    <property type="project" value="InterPro"/>
</dbReference>
<feature type="compositionally biased region" description="Low complexity" evidence="1">
    <location>
        <begin position="133"/>
        <end position="150"/>
    </location>
</feature>
<dbReference type="InterPro" id="IPR019021">
    <property type="entry name" value="Mms22"/>
</dbReference>
<dbReference type="OMA" id="GDILQYC"/>
<evidence type="ECO:0008006" key="4">
    <source>
        <dbReference type="Google" id="ProtNLM"/>
    </source>
</evidence>
<accession>A0A1U7LIE6</accession>
<dbReference type="GO" id="GO:0000724">
    <property type="term" value="P:double-strand break repair via homologous recombination"/>
    <property type="evidence" value="ECO:0007669"/>
    <property type="project" value="TreeGrafter"/>
</dbReference>
<dbReference type="Pfam" id="PF09462">
    <property type="entry name" value="Mus7"/>
    <property type="match status" value="1"/>
</dbReference>